<comment type="caution">
    <text evidence="1">The sequence shown here is derived from an EMBL/GenBank/DDBJ whole genome shotgun (WGS) entry which is preliminary data.</text>
</comment>
<dbReference type="EMBL" id="JBHTMB010000354">
    <property type="protein sequence ID" value="MFD1238221.1"/>
    <property type="molecule type" value="Genomic_DNA"/>
</dbReference>
<evidence type="ECO:0000313" key="2">
    <source>
        <dbReference type="Proteomes" id="UP001597182"/>
    </source>
</evidence>
<proteinExistence type="predicted"/>
<dbReference type="Proteomes" id="UP001597182">
    <property type="component" value="Unassembled WGS sequence"/>
</dbReference>
<sequence>MPGGPAASHDLIIAATARATGRVLISTDAQAGFADLPEVKVRILGT</sequence>
<gene>
    <name evidence="1" type="ORF">ACFQ34_33510</name>
</gene>
<protein>
    <recommendedName>
        <fullName evidence="3">PIN domain-containing protein</fullName>
    </recommendedName>
</protein>
<dbReference type="RefSeq" id="WP_339123630.1">
    <property type="nucleotide sequence ID" value="NZ_BAABKS010000096.1"/>
</dbReference>
<name>A0ABW3VU50_9PSEU</name>
<reference evidence="2" key="1">
    <citation type="journal article" date="2019" name="Int. J. Syst. Evol. Microbiol.">
        <title>The Global Catalogue of Microorganisms (GCM) 10K type strain sequencing project: providing services to taxonomists for standard genome sequencing and annotation.</title>
        <authorList>
            <consortium name="The Broad Institute Genomics Platform"/>
            <consortium name="The Broad Institute Genome Sequencing Center for Infectious Disease"/>
            <person name="Wu L."/>
            <person name="Ma J."/>
        </authorList>
    </citation>
    <scope>NUCLEOTIDE SEQUENCE [LARGE SCALE GENOMIC DNA]</scope>
    <source>
        <strain evidence="2">CCUG 49018</strain>
    </source>
</reference>
<evidence type="ECO:0000313" key="1">
    <source>
        <dbReference type="EMBL" id="MFD1238221.1"/>
    </source>
</evidence>
<organism evidence="1 2">
    <name type="scientific">Pseudonocardia benzenivorans</name>
    <dbReference type="NCBI Taxonomy" id="228005"/>
    <lineage>
        <taxon>Bacteria</taxon>
        <taxon>Bacillati</taxon>
        <taxon>Actinomycetota</taxon>
        <taxon>Actinomycetes</taxon>
        <taxon>Pseudonocardiales</taxon>
        <taxon>Pseudonocardiaceae</taxon>
        <taxon>Pseudonocardia</taxon>
    </lineage>
</organism>
<accession>A0ABW3VU50</accession>
<evidence type="ECO:0008006" key="3">
    <source>
        <dbReference type="Google" id="ProtNLM"/>
    </source>
</evidence>
<keyword evidence="2" id="KW-1185">Reference proteome</keyword>